<evidence type="ECO:0000313" key="1">
    <source>
        <dbReference type="EMBL" id="KKU41103.1"/>
    </source>
</evidence>
<evidence type="ECO:0000313" key="2">
    <source>
        <dbReference type="Proteomes" id="UP000034795"/>
    </source>
</evidence>
<dbReference type="EMBL" id="LCMS01000006">
    <property type="protein sequence ID" value="KKU41103.1"/>
    <property type="molecule type" value="Genomic_DNA"/>
</dbReference>
<protein>
    <submittedName>
        <fullName evidence="1">Uncharacterized protein</fullName>
    </submittedName>
</protein>
<accession>A0A0G1SGC3</accession>
<reference evidence="1 2" key="1">
    <citation type="journal article" date="2015" name="Nature">
        <title>rRNA introns, odd ribosomes, and small enigmatic genomes across a large radiation of phyla.</title>
        <authorList>
            <person name="Brown C.T."/>
            <person name="Hug L.A."/>
            <person name="Thomas B.C."/>
            <person name="Sharon I."/>
            <person name="Castelle C.J."/>
            <person name="Singh A."/>
            <person name="Wilkins M.J."/>
            <person name="Williams K.H."/>
            <person name="Banfield J.F."/>
        </authorList>
    </citation>
    <scope>NUCLEOTIDE SEQUENCE [LARGE SCALE GENOMIC DNA]</scope>
</reference>
<gene>
    <name evidence="1" type="ORF">UX57_C0006G0013</name>
</gene>
<name>A0A0G1SGC3_9BACT</name>
<comment type="caution">
    <text evidence="1">The sequence shown here is derived from an EMBL/GenBank/DDBJ whole genome shotgun (WGS) entry which is preliminary data.</text>
</comment>
<dbReference type="Proteomes" id="UP000034795">
    <property type="component" value="Unassembled WGS sequence"/>
</dbReference>
<dbReference type="AlphaFoldDB" id="A0A0G1SGC3"/>
<organism evidence="1 2">
    <name type="scientific">Candidatus Uhrbacteria bacterium GW2011_GWE2_46_68</name>
    <dbReference type="NCBI Taxonomy" id="1618994"/>
    <lineage>
        <taxon>Bacteria</taxon>
        <taxon>Candidatus Uhriibacteriota</taxon>
    </lineage>
</organism>
<sequence length="154" mass="15191">MASLRGGGLAGRTLGGGRGLVVGLAAVLAGLPVGAVRLLHLVSEHREGLPGLGLGGDRLGPAHLAVVDHGQAEGLVVLQHVADQGEQEVDLVMVLACDQDIFCDSVHGEDLPVPLCDGSSGGAAVAGIVKDAGGGVLGRHGFFSWGVGDAIGGL</sequence>
<proteinExistence type="predicted"/>